<accession>A0ABD0Y5N2</accession>
<feature type="compositionally biased region" description="Basic and acidic residues" evidence="5">
    <location>
        <begin position="57"/>
        <end position="69"/>
    </location>
</feature>
<feature type="region of interest" description="Disordered" evidence="5">
    <location>
        <begin position="881"/>
        <end position="934"/>
    </location>
</feature>
<dbReference type="InterPro" id="IPR051976">
    <property type="entry name" value="Synaptopodin_domain"/>
</dbReference>
<feature type="compositionally biased region" description="Pro residues" evidence="5">
    <location>
        <begin position="902"/>
        <end position="914"/>
    </location>
</feature>
<organism evidence="6 7">
    <name type="scientific">Umbra pygmaea</name>
    <name type="common">Eastern mudminnow</name>
    <dbReference type="NCBI Taxonomy" id="75934"/>
    <lineage>
        <taxon>Eukaryota</taxon>
        <taxon>Metazoa</taxon>
        <taxon>Chordata</taxon>
        <taxon>Craniata</taxon>
        <taxon>Vertebrata</taxon>
        <taxon>Euteleostomi</taxon>
        <taxon>Actinopterygii</taxon>
        <taxon>Neopterygii</taxon>
        <taxon>Teleostei</taxon>
        <taxon>Protacanthopterygii</taxon>
        <taxon>Esociformes</taxon>
        <taxon>Umbridae</taxon>
        <taxon>Umbra</taxon>
    </lineage>
</organism>
<dbReference type="PANTHER" id="PTHR24217:SF9">
    <property type="entry name" value="SYNAPTOPODIN-2"/>
    <property type="match status" value="1"/>
</dbReference>
<comment type="caution">
    <text evidence="6">The sequence shown here is derived from an EMBL/GenBank/DDBJ whole genome shotgun (WGS) entry which is preliminary data.</text>
</comment>
<feature type="compositionally biased region" description="Polar residues" evidence="5">
    <location>
        <begin position="99"/>
        <end position="109"/>
    </location>
</feature>
<comment type="subcellular location">
    <subcellularLocation>
        <location evidence="1">Cytoplasm</location>
    </subcellularLocation>
</comment>
<dbReference type="GO" id="GO:0005737">
    <property type="term" value="C:cytoplasm"/>
    <property type="evidence" value="ECO:0007669"/>
    <property type="project" value="UniProtKB-SubCell"/>
</dbReference>
<keyword evidence="7" id="KW-1185">Reference proteome</keyword>
<dbReference type="GO" id="GO:0043226">
    <property type="term" value="C:organelle"/>
    <property type="evidence" value="ECO:0007669"/>
    <property type="project" value="UniProtKB-ARBA"/>
</dbReference>
<feature type="compositionally biased region" description="Low complexity" evidence="5">
    <location>
        <begin position="125"/>
        <end position="139"/>
    </location>
</feature>
<evidence type="ECO:0000313" key="6">
    <source>
        <dbReference type="EMBL" id="KAL1023475.1"/>
    </source>
</evidence>
<protein>
    <recommendedName>
        <fullName evidence="8">Synaptopodin</fullName>
    </recommendedName>
</protein>
<feature type="region of interest" description="Disordered" evidence="5">
    <location>
        <begin position="733"/>
        <end position="754"/>
    </location>
</feature>
<name>A0ABD0Y5N2_UMBPY</name>
<feature type="compositionally biased region" description="Low complexity" evidence="5">
    <location>
        <begin position="146"/>
        <end position="161"/>
    </location>
</feature>
<feature type="region of interest" description="Disordered" evidence="5">
    <location>
        <begin position="1"/>
        <end position="258"/>
    </location>
</feature>
<dbReference type="EMBL" id="JAGEUA010000001">
    <property type="protein sequence ID" value="KAL1023475.1"/>
    <property type="molecule type" value="Genomic_DNA"/>
</dbReference>
<evidence type="ECO:0000256" key="3">
    <source>
        <dbReference type="ARBA" id="ARBA00022553"/>
    </source>
</evidence>
<evidence type="ECO:0000313" key="7">
    <source>
        <dbReference type="Proteomes" id="UP001557470"/>
    </source>
</evidence>
<dbReference type="Proteomes" id="UP001557470">
    <property type="component" value="Unassembled WGS sequence"/>
</dbReference>
<gene>
    <name evidence="6" type="ORF">UPYG_G00041270</name>
</gene>
<evidence type="ECO:0000256" key="1">
    <source>
        <dbReference type="ARBA" id="ARBA00004496"/>
    </source>
</evidence>
<evidence type="ECO:0008006" key="8">
    <source>
        <dbReference type="Google" id="ProtNLM"/>
    </source>
</evidence>
<keyword evidence="2" id="KW-0963">Cytoplasm</keyword>
<feature type="compositionally biased region" description="Polar residues" evidence="5">
    <location>
        <begin position="640"/>
        <end position="716"/>
    </location>
</feature>
<keyword evidence="3" id="KW-0597">Phosphoprotein</keyword>
<evidence type="ECO:0000256" key="2">
    <source>
        <dbReference type="ARBA" id="ARBA00022490"/>
    </source>
</evidence>
<proteinExistence type="inferred from homology"/>
<feature type="region of interest" description="Disordered" evidence="5">
    <location>
        <begin position="620"/>
        <end position="716"/>
    </location>
</feature>
<feature type="compositionally biased region" description="Basic and acidic residues" evidence="5">
    <location>
        <begin position="243"/>
        <end position="258"/>
    </location>
</feature>
<evidence type="ECO:0000256" key="4">
    <source>
        <dbReference type="ARBA" id="ARBA00038161"/>
    </source>
</evidence>
<feature type="compositionally biased region" description="Polar residues" evidence="5">
    <location>
        <begin position="81"/>
        <end position="91"/>
    </location>
</feature>
<feature type="region of interest" description="Disordered" evidence="5">
    <location>
        <begin position="825"/>
        <end position="845"/>
    </location>
</feature>
<reference evidence="6 7" key="1">
    <citation type="submission" date="2024-06" db="EMBL/GenBank/DDBJ databases">
        <authorList>
            <person name="Pan Q."/>
            <person name="Wen M."/>
            <person name="Jouanno E."/>
            <person name="Zahm M."/>
            <person name="Klopp C."/>
            <person name="Cabau C."/>
            <person name="Louis A."/>
            <person name="Berthelot C."/>
            <person name="Parey E."/>
            <person name="Roest Crollius H."/>
            <person name="Montfort J."/>
            <person name="Robinson-Rechavi M."/>
            <person name="Bouchez O."/>
            <person name="Lampietro C."/>
            <person name="Lopez Roques C."/>
            <person name="Donnadieu C."/>
            <person name="Postlethwait J."/>
            <person name="Bobe J."/>
            <person name="Verreycken H."/>
            <person name="Guiguen Y."/>
        </authorList>
    </citation>
    <scope>NUCLEOTIDE SEQUENCE [LARGE SCALE GENOMIC DNA]</scope>
    <source>
        <strain evidence="6">Up_M1</strain>
        <tissue evidence="6">Testis</tissue>
    </source>
</reference>
<dbReference type="AlphaFoldDB" id="A0ABD0Y5N2"/>
<evidence type="ECO:0000256" key="5">
    <source>
        <dbReference type="SAM" id="MobiDB-lite"/>
    </source>
</evidence>
<sequence>MEPETEGQDSTVMEYWSGSESRHSSEECYISESQDGSLYEERTSDIGPVGPWHPHIRQVDYPRTVEHPEPNLQTAIVEHQTPPSNYSSEETSPVRGLSPCSSQGIQQLSPVPCNVYPGKFRGSDSESYTSTNSTSPSKSPQGSDLNSGQISNQRSSSSSSIDQGEITLPLTHDPSRGNYRRLDSGPGARGNGSVESPEEGGYSEEPPAYVSFGISEQGAEQAEECDSPSERDRPIPSRHRERQARFSHNESKSERQVKEAKYKCKRIALLLTDAPNPRNRGVLMFKKRRQRVKKYTLISYGTGQNQFDDKGEDGQTNRITYAASNYSEYQEDYSVNVQNQDINLTWEIPNLLQHLEEMDYLPATKGKGVAMFAQRRQRMDEIALEHEEMRRKSLPVECMVEPEESNVHSNHIQSSDRNAEYMDTHGKHHLQHQENHQQEMQEYAEMINSLPNHQAGAIAKPLVSNRTAKPFLGIQNRAPVAFSTVSGVTSPVRHHDLKFKVPVPINTVPQVWSPTGDIIASRDERISIPAIKTGILPESKRRSTRAAMASAHPSNAYVENRGERKSYIEPGEEEDYFSLGAEACNFMQPRTIKHKNPPPVAPKPNINPACPPWLKERASNVPVGHSHQQSFPQQDWHVHQQMSNPMSRPQTQAQPQPPMNTWTTNYSTSPSQLQPTRNSWSPQPSRSPVSIQVLNPTHPATGQPAVSQHKSPNASVTSCPPLRFNSYRHAAKATPTSPMGQVSEGHVSLSGDGPILGGKGAELFAKRQTRMEKFVVDAETVQANKAKSPSPTASLPETWRYSRNVRAPPPLSYDPLHAPFYPSAAVKQPPSTCPKPKLKTKAKAKVPLPKHLDALNVIKHHPYQLDSSLFTYNVATEVEGLSPKPKMSPIPTPELSHNISPSPVPVPSPRPAPVTSPYATHELSSTNQPSKPIVPAKSTESVSVLTPFLCQATQSTDPLPFSKQLHWKANASTAVHDNSNKALHAPIAYSPLQTSTHHEPYLNVNSSLLSSVPFNAEFLSRGTIQMAPRPKFSAKKQEITKLWKPVILQH</sequence>
<comment type="similarity">
    <text evidence="4">Belongs to the synaptopodin family.</text>
</comment>
<dbReference type="PANTHER" id="PTHR24217">
    <property type="entry name" value="PUTATIVE-RELATED"/>
    <property type="match status" value="1"/>
</dbReference>